<evidence type="ECO:0000313" key="2">
    <source>
        <dbReference type="Proteomes" id="UP001056778"/>
    </source>
</evidence>
<organism evidence="1 2">
    <name type="scientific">Holotrichia oblita</name>
    <name type="common">Chafer beetle</name>
    <dbReference type="NCBI Taxonomy" id="644536"/>
    <lineage>
        <taxon>Eukaryota</taxon>
        <taxon>Metazoa</taxon>
        <taxon>Ecdysozoa</taxon>
        <taxon>Arthropoda</taxon>
        <taxon>Hexapoda</taxon>
        <taxon>Insecta</taxon>
        <taxon>Pterygota</taxon>
        <taxon>Neoptera</taxon>
        <taxon>Endopterygota</taxon>
        <taxon>Coleoptera</taxon>
        <taxon>Polyphaga</taxon>
        <taxon>Scarabaeiformia</taxon>
        <taxon>Scarabaeidae</taxon>
        <taxon>Melolonthinae</taxon>
        <taxon>Holotrichia</taxon>
    </lineage>
</organism>
<proteinExistence type="predicted"/>
<name>A0ACB9SKJ3_HOLOL</name>
<dbReference type="EMBL" id="CM043023">
    <property type="protein sequence ID" value="KAI4455205.1"/>
    <property type="molecule type" value="Genomic_DNA"/>
</dbReference>
<sequence>MSSGKNYGMDKVRKKELYEACKIMGIEEGCIMIYNHTLMPDSMSEKWPAELLGQLILHQVEMYDIDTLITFDKHGVSRHINHCSIYYAIAHLSIERSLPKSCRVFVLESVNLLRKYWLLLDIPLSFLLSRYRFISANQDRSRIRSAMQKHKSQLTWYRRLYFMASRYTIINTLQQMDITDIELDLEIDD</sequence>
<gene>
    <name evidence="1" type="ORF">MML48_9g00002443</name>
</gene>
<dbReference type="Proteomes" id="UP001056778">
    <property type="component" value="Chromosome 9"/>
</dbReference>
<accession>A0ACB9SKJ3</accession>
<evidence type="ECO:0000313" key="1">
    <source>
        <dbReference type="EMBL" id="KAI4455205.1"/>
    </source>
</evidence>
<reference evidence="1" key="1">
    <citation type="submission" date="2022-04" db="EMBL/GenBank/DDBJ databases">
        <title>Chromosome-scale genome assembly of Holotrichia oblita Faldermann.</title>
        <authorList>
            <person name="Rongchong L."/>
        </authorList>
    </citation>
    <scope>NUCLEOTIDE SEQUENCE</scope>
    <source>
        <strain evidence="1">81SQS9</strain>
    </source>
</reference>
<protein>
    <submittedName>
        <fullName evidence="1">N-acetylglucosaminyl-phosphatidylinositol de-n-acetylase-related</fullName>
    </submittedName>
</protein>
<keyword evidence="2" id="KW-1185">Reference proteome</keyword>
<comment type="caution">
    <text evidence="1">The sequence shown here is derived from an EMBL/GenBank/DDBJ whole genome shotgun (WGS) entry which is preliminary data.</text>
</comment>